<dbReference type="PANTHER" id="PTHR43792">
    <property type="entry name" value="GNAT FAMILY, PUTATIVE (AFU_ORTHOLOGUE AFUA_3G00765)-RELATED-RELATED"/>
    <property type="match status" value="1"/>
</dbReference>
<dbReference type="GO" id="GO:0016747">
    <property type="term" value="F:acyltransferase activity, transferring groups other than amino-acyl groups"/>
    <property type="evidence" value="ECO:0007669"/>
    <property type="project" value="InterPro"/>
</dbReference>
<dbReference type="PANTHER" id="PTHR43792:SF1">
    <property type="entry name" value="N-ACETYLTRANSFERASE DOMAIN-CONTAINING PROTEIN"/>
    <property type="match status" value="1"/>
</dbReference>
<dbReference type="Pfam" id="PF13302">
    <property type="entry name" value="Acetyltransf_3"/>
    <property type="match status" value="1"/>
</dbReference>
<comment type="caution">
    <text evidence="2">The sequence shown here is derived from an EMBL/GenBank/DDBJ whole genome shotgun (WGS) entry which is preliminary data.</text>
</comment>
<organism evidence="2 5">
    <name type="scientific">Labilibaculum euxinus</name>
    <dbReference type="NCBI Taxonomy" id="2686357"/>
    <lineage>
        <taxon>Bacteria</taxon>
        <taxon>Pseudomonadati</taxon>
        <taxon>Bacteroidota</taxon>
        <taxon>Bacteroidia</taxon>
        <taxon>Marinilabiliales</taxon>
        <taxon>Marinifilaceae</taxon>
        <taxon>Labilibaculum</taxon>
    </lineage>
</organism>
<gene>
    <name evidence="3" type="ORF">DWB62_018500</name>
    <name evidence="2" type="ORF">GNY23_18500</name>
</gene>
<dbReference type="EMBL" id="WOTW01000061">
    <property type="protein sequence ID" value="MUP39807.1"/>
    <property type="molecule type" value="Genomic_DNA"/>
</dbReference>
<evidence type="ECO:0000313" key="2">
    <source>
        <dbReference type="EMBL" id="MUP39807.1"/>
    </source>
</evidence>
<dbReference type="SUPFAM" id="SSF55729">
    <property type="entry name" value="Acyl-CoA N-acyltransferases (Nat)"/>
    <property type="match status" value="1"/>
</dbReference>
<dbReference type="AlphaFoldDB" id="A0A7M4DAX8"/>
<dbReference type="InterPro" id="IPR016181">
    <property type="entry name" value="Acyl_CoA_acyltransferase"/>
</dbReference>
<dbReference type="EMBL" id="QTZN02000061">
    <property type="protein sequence ID" value="MVB09012.1"/>
    <property type="molecule type" value="Genomic_DNA"/>
</dbReference>
<proteinExistence type="predicted"/>
<evidence type="ECO:0000259" key="1">
    <source>
        <dbReference type="PROSITE" id="PS51186"/>
    </source>
</evidence>
<feature type="domain" description="N-acetyltransferase" evidence="1">
    <location>
        <begin position="10"/>
        <end position="155"/>
    </location>
</feature>
<dbReference type="Proteomes" id="UP000462449">
    <property type="component" value="Unassembled WGS sequence"/>
</dbReference>
<reference evidence="2 5" key="2">
    <citation type="submission" date="2019-12" db="EMBL/GenBank/DDBJ databases">
        <title>Draft genome sequence of Labilibaculum sp. strain 44 isolated from deep waters of Black Sea.</title>
        <authorList>
            <person name="Yadav S."/>
            <person name="Villanueva L."/>
        </authorList>
    </citation>
    <scope>NUCLEOTIDE SEQUENCE [LARGE SCALE GENOMIC DNA]</scope>
    <source>
        <strain evidence="2 5">44</strain>
    </source>
</reference>
<dbReference type="RefSeq" id="WP_156197169.1">
    <property type="nucleotide sequence ID" value="NZ_QTZN02000061.1"/>
</dbReference>
<reference evidence="3 4" key="1">
    <citation type="submission" date="2019-11" db="EMBL/GenBank/DDBJ databases">
        <title>Draft genome sequence of Labilibaculum sp. strain SYP isolated from Black Sea.</title>
        <authorList>
            <person name="Yadav S."/>
            <person name="Villanueva L."/>
        </authorList>
    </citation>
    <scope>NUCLEOTIDE SEQUENCE [LARGE SCALE GENOMIC DNA]</scope>
    <source>
        <strain evidence="3 4">44</strain>
    </source>
</reference>
<dbReference type="Proteomes" id="UP000285951">
    <property type="component" value="Unassembled WGS sequence"/>
</dbReference>
<keyword evidence="2" id="KW-0808">Transferase</keyword>
<evidence type="ECO:0000313" key="3">
    <source>
        <dbReference type="EMBL" id="MVB09012.1"/>
    </source>
</evidence>
<dbReference type="OrthoDB" id="9788916at2"/>
<evidence type="ECO:0000313" key="5">
    <source>
        <dbReference type="Proteomes" id="UP000462449"/>
    </source>
</evidence>
<dbReference type="Gene3D" id="3.40.630.30">
    <property type="match status" value="1"/>
</dbReference>
<dbReference type="PROSITE" id="PS51186">
    <property type="entry name" value="GNAT"/>
    <property type="match status" value="1"/>
</dbReference>
<sequence>MKSIIETRRMYLRQLTPEDISSLSLVLSDKESMKHYPHAFSNEEVENWIKRNMERYKNDGFGLWAVIRKADNQFLGDCGITLQNIDGDILPEIGFHIIKTFCNKGYATEVAEACKKYAIEVLGFKSIYSYSEVENKASQRVSSKIGLNKVKTFKK</sequence>
<protein>
    <submittedName>
        <fullName evidence="2">GNAT family N-acetyltransferase</fullName>
    </submittedName>
</protein>
<dbReference type="InterPro" id="IPR000182">
    <property type="entry name" value="GNAT_dom"/>
</dbReference>
<name>A0A7M4DAX8_9BACT</name>
<accession>A0A7M4DAX8</accession>
<evidence type="ECO:0000313" key="4">
    <source>
        <dbReference type="Proteomes" id="UP000285951"/>
    </source>
</evidence>
<dbReference type="InterPro" id="IPR051531">
    <property type="entry name" value="N-acetyltransferase"/>
</dbReference>
<keyword evidence="4" id="KW-1185">Reference proteome</keyword>